<accession>A0ABN1MJL7</accession>
<sequence>MSNTYGLGGTEVKTDASEAILEIGQNKTLVVQKLTHDQPVKPNIVSGLTSIDDVFDHYKPEVEVDFEDQYGVESKEKLSFSNLGDFGKKGIINQSKYLNDLDTEKEQYLKVVKQLKSNKILKTALADPEAKEALLKSIQSLLVELKQQG</sequence>
<keyword evidence="2" id="KW-1185">Reference proteome</keyword>
<gene>
    <name evidence="1" type="ORF">GCM10009117_25830</name>
</gene>
<name>A0ABN1MJL7_9FLAO</name>
<organism evidence="1 2">
    <name type="scientific">Gangjinia marincola</name>
    <dbReference type="NCBI Taxonomy" id="578463"/>
    <lineage>
        <taxon>Bacteria</taxon>
        <taxon>Pseudomonadati</taxon>
        <taxon>Bacteroidota</taxon>
        <taxon>Flavobacteriia</taxon>
        <taxon>Flavobacteriales</taxon>
        <taxon>Flavobacteriaceae</taxon>
        <taxon>Gangjinia</taxon>
    </lineage>
</organism>
<comment type="caution">
    <text evidence="1">The sequence shown here is derived from an EMBL/GenBank/DDBJ whole genome shotgun (WGS) entry which is preliminary data.</text>
</comment>
<dbReference type="RefSeq" id="WP_343768458.1">
    <property type="nucleotide sequence ID" value="NZ_BAAAFG010000016.1"/>
</dbReference>
<protein>
    <submittedName>
        <fullName evidence="1">Uncharacterized protein</fullName>
    </submittedName>
</protein>
<evidence type="ECO:0000313" key="2">
    <source>
        <dbReference type="Proteomes" id="UP001500507"/>
    </source>
</evidence>
<dbReference type="Proteomes" id="UP001500507">
    <property type="component" value="Unassembled WGS sequence"/>
</dbReference>
<dbReference type="EMBL" id="BAAAFG010000016">
    <property type="protein sequence ID" value="GAA0873436.1"/>
    <property type="molecule type" value="Genomic_DNA"/>
</dbReference>
<reference evidence="1 2" key="1">
    <citation type="journal article" date="2019" name="Int. J. Syst. Evol. Microbiol.">
        <title>The Global Catalogue of Microorganisms (GCM) 10K type strain sequencing project: providing services to taxonomists for standard genome sequencing and annotation.</title>
        <authorList>
            <consortium name="The Broad Institute Genomics Platform"/>
            <consortium name="The Broad Institute Genome Sequencing Center for Infectious Disease"/>
            <person name="Wu L."/>
            <person name="Ma J."/>
        </authorList>
    </citation>
    <scope>NUCLEOTIDE SEQUENCE [LARGE SCALE GENOMIC DNA]</scope>
    <source>
        <strain evidence="1 2">JCM 16082</strain>
    </source>
</reference>
<evidence type="ECO:0000313" key="1">
    <source>
        <dbReference type="EMBL" id="GAA0873436.1"/>
    </source>
</evidence>
<proteinExistence type="predicted"/>